<protein>
    <recommendedName>
        <fullName evidence="3">F-box domain-containing protein</fullName>
    </recommendedName>
</protein>
<reference evidence="1 2" key="1">
    <citation type="submission" date="2018-06" db="EMBL/GenBank/DDBJ databases">
        <title>Comparative genomics reveals the genomic features of Rhizophagus irregularis, R. cerebriforme, R. diaphanum and Gigaspora rosea, and their symbiotic lifestyle signature.</title>
        <authorList>
            <person name="Morin E."/>
            <person name="San Clemente H."/>
            <person name="Chen E.C.H."/>
            <person name="De La Providencia I."/>
            <person name="Hainaut M."/>
            <person name="Kuo A."/>
            <person name="Kohler A."/>
            <person name="Murat C."/>
            <person name="Tang N."/>
            <person name="Roy S."/>
            <person name="Loubradou J."/>
            <person name="Henrissat B."/>
            <person name="Grigoriev I.V."/>
            <person name="Corradi N."/>
            <person name="Roux C."/>
            <person name="Martin F.M."/>
        </authorList>
    </citation>
    <scope>NUCLEOTIDE SEQUENCE [LARGE SCALE GENOMIC DNA]</scope>
    <source>
        <strain evidence="1 2">DAOM 227022</strain>
    </source>
</reference>
<accession>A0A397S7A3</accession>
<proteinExistence type="predicted"/>
<dbReference type="Proteomes" id="UP000265703">
    <property type="component" value="Unassembled WGS sequence"/>
</dbReference>
<keyword evidence="2" id="KW-1185">Reference proteome</keyword>
<gene>
    <name evidence="1" type="ORF">C1645_513276</name>
</gene>
<evidence type="ECO:0000313" key="2">
    <source>
        <dbReference type="Proteomes" id="UP000265703"/>
    </source>
</evidence>
<dbReference type="AlphaFoldDB" id="A0A397S7A3"/>
<name>A0A397S7A3_9GLOM</name>
<evidence type="ECO:0008006" key="3">
    <source>
        <dbReference type="Google" id="ProtNLM"/>
    </source>
</evidence>
<evidence type="ECO:0000313" key="1">
    <source>
        <dbReference type="EMBL" id="RIA82240.1"/>
    </source>
</evidence>
<sequence length="467" mass="55652">MAIIKLNEDILYLIFKTFQDHKPTLYSCLLVNKTWCEIIIPILWRDPWKNLDRSRKDVSLLSVIVSYFSKELRNNLRQNIIFLKNSYQRPLFNYINFCKHLNFNEIERILLNIINAKFKISLIKNEIINIFINENTKFTHLYIPRQFNYQIHTIPGAKYCFSELEFVSCNSNINDNILDGLTEICKPIKELKLFIDRKNNNYGFVKLIKAIERLSNFHLLIKKHSINNYDESFLEIIKNSLIQHTETIQYFTTNTQPATKFLSTFVNLKQLELVLDRLIYLENLSLPFLQILKVTNVSIRSLTILIENTSGYLSVIKINCGDYSEINNKRIIQTIYQNCPKLNKLRLSIMNNNILELEQLLINCRYLSKLHIIDHFSGWGDFYWNNVFEILTKSSPINLFKFRFSKFSPPDIESLKLFFNNWKGRHPMILKSDWNFGWYNDDFIDLIENYKEGIVKEYIKKKKPYIH</sequence>
<organism evidence="1 2">
    <name type="scientific">Glomus cerebriforme</name>
    <dbReference type="NCBI Taxonomy" id="658196"/>
    <lineage>
        <taxon>Eukaryota</taxon>
        <taxon>Fungi</taxon>
        <taxon>Fungi incertae sedis</taxon>
        <taxon>Mucoromycota</taxon>
        <taxon>Glomeromycotina</taxon>
        <taxon>Glomeromycetes</taxon>
        <taxon>Glomerales</taxon>
        <taxon>Glomeraceae</taxon>
        <taxon>Glomus</taxon>
    </lineage>
</organism>
<dbReference type="InterPro" id="IPR032675">
    <property type="entry name" value="LRR_dom_sf"/>
</dbReference>
<dbReference type="OrthoDB" id="3010419at2759"/>
<dbReference type="Gene3D" id="3.80.10.10">
    <property type="entry name" value="Ribonuclease Inhibitor"/>
    <property type="match status" value="1"/>
</dbReference>
<dbReference type="EMBL" id="QKYT01000686">
    <property type="protein sequence ID" value="RIA82240.1"/>
    <property type="molecule type" value="Genomic_DNA"/>
</dbReference>
<comment type="caution">
    <text evidence="1">The sequence shown here is derived from an EMBL/GenBank/DDBJ whole genome shotgun (WGS) entry which is preliminary data.</text>
</comment>